<dbReference type="RefSeq" id="XP_008649550.1">
    <property type="nucleotide sequence ID" value="XM_008651328.2"/>
</dbReference>
<proteinExistence type="predicted"/>
<reference evidence="6" key="3">
    <citation type="submission" date="2019-07" db="EMBL/GenBank/DDBJ databases">
        <authorList>
            <person name="Seetharam A."/>
            <person name="Woodhouse M."/>
            <person name="Cannon E."/>
        </authorList>
    </citation>
    <scope>NUCLEOTIDE SEQUENCE [LARGE SCALE GENOMIC DNA]</scope>
    <source>
        <strain evidence="6">cv. B73</strain>
    </source>
</reference>
<evidence type="ECO:0000256" key="1">
    <source>
        <dbReference type="ARBA" id="ARBA00023125"/>
    </source>
</evidence>
<dbReference type="InterPro" id="IPR017930">
    <property type="entry name" value="Myb_dom"/>
</dbReference>
<evidence type="ECO:0000259" key="4">
    <source>
        <dbReference type="PROSITE" id="PS51294"/>
    </source>
</evidence>
<evidence type="ECO:0000313" key="5">
    <source>
        <dbReference type="EMBL" id="AQK85450.1"/>
    </source>
</evidence>
<dbReference type="eggNOG" id="KOG0048">
    <property type="taxonomic scope" value="Eukaryota"/>
</dbReference>
<feature type="domain" description="Myb-like" evidence="3">
    <location>
        <begin position="15"/>
        <end position="66"/>
    </location>
</feature>
<reference evidence="7" key="1">
    <citation type="journal article" date="2009" name="Science">
        <title>The B73 maize genome: complexity, diversity, and dynamics.</title>
        <authorList>
            <person name="Schnable P.S."/>
            <person name="Ware D."/>
            <person name="Fulton R.S."/>
            <person name="Stein J.C."/>
            <person name="Wei F."/>
            <person name="Pasternak S."/>
            <person name="Liang C."/>
            <person name="Zhang J."/>
            <person name="Fulton L."/>
            <person name="Graves T.A."/>
            <person name="Minx P."/>
            <person name="Reily A.D."/>
            <person name="Courtney L."/>
            <person name="Kruchowski S.S."/>
            <person name="Tomlinson C."/>
            <person name="Strong C."/>
            <person name="Delehaunty K."/>
            <person name="Fronick C."/>
            <person name="Courtney B."/>
            <person name="Rock S.M."/>
            <person name="Belter E."/>
            <person name="Du F."/>
            <person name="Kim K."/>
            <person name="Abbott R.M."/>
            <person name="Cotton M."/>
            <person name="Levy A."/>
            <person name="Marchetto P."/>
            <person name="Ochoa K."/>
            <person name="Jackson S.M."/>
            <person name="Gillam B."/>
            <person name="Chen W."/>
            <person name="Yan L."/>
            <person name="Higginbotham J."/>
            <person name="Cardenas M."/>
            <person name="Waligorski J."/>
            <person name="Applebaum E."/>
            <person name="Phelps L."/>
            <person name="Falcone J."/>
            <person name="Kanchi K."/>
            <person name="Thane T."/>
            <person name="Scimone A."/>
            <person name="Thane N."/>
            <person name="Henke J."/>
            <person name="Wang T."/>
            <person name="Ruppert J."/>
            <person name="Shah N."/>
            <person name="Rotter K."/>
            <person name="Hodges J."/>
            <person name="Ingenthron E."/>
            <person name="Cordes M."/>
            <person name="Kohlberg S."/>
            <person name="Sgro J."/>
            <person name="Delgado B."/>
            <person name="Mead K."/>
            <person name="Chinwalla A."/>
            <person name="Leonard S."/>
            <person name="Crouse K."/>
            <person name="Collura K."/>
            <person name="Kudrna D."/>
            <person name="Currie J."/>
            <person name="He R."/>
            <person name="Angelova A."/>
            <person name="Rajasekar S."/>
            <person name="Mueller T."/>
            <person name="Lomeli R."/>
            <person name="Scara G."/>
            <person name="Ko A."/>
            <person name="Delaney K."/>
            <person name="Wissotski M."/>
            <person name="Lopez G."/>
            <person name="Campos D."/>
            <person name="Braidotti M."/>
            <person name="Ashley E."/>
            <person name="Golser W."/>
            <person name="Kim H."/>
            <person name="Lee S."/>
            <person name="Lin J."/>
            <person name="Dujmic Z."/>
            <person name="Kim W."/>
            <person name="Talag J."/>
            <person name="Zuccolo A."/>
            <person name="Fan C."/>
            <person name="Sebastian A."/>
            <person name="Kramer M."/>
            <person name="Spiegel L."/>
            <person name="Nascimento L."/>
            <person name="Zutavern T."/>
            <person name="Miller B."/>
            <person name="Ambroise C."/>
            <person name="Muller S."/>
            <person name="Spooner W."/>
            <person name="Narechania A."/>
            <person name="Ren L."/>
            <person name="Wei S."/>
            <person name="Kumari S."/>
            <person name="Faga B."/>
            <person name="Levy M.J."/>
            <person name="McMahan L."/>
            <person name="Van Buren P."/>
            <person name="Vaughn M.W."/>
            <person name="Ying K."/>
            <person name="Yeh C.-T."/>
            <person name="Emrich S.J."/>
            <person name="Jia Y."/>
            <person name="Kalyanaraman A."/>
            <person name="Hsia A.-P."/>
            <person name="Barbazuk W.B."/>
            <person name="Baucom R.S."/>
            <person name="Brutnell T.P."/>
            <person name="Carpita N.C."/>
            <person name="Chaparro C."/>
            <person name="Chia J.-M."/>
            <person name="Deragon J.-M."/>
            <person name="Estill J.C."/>
            <person name="Fu Y."/>
            <person name="Jeddeloh J.A."/>
            <person name="Han Y."/>
            <person name="Lee H."/>
            <person name="Li P."/>
            <person name="Lisch D.R."/>
            <person name="Liu S."/>
            <person name="Liu Z."/>
            <person name="Nagel D.H."/>
            <person name="McCann M.C."/>
            <person name="SanMiguel P."/>
            <person name="Myers A.M."/>
            <person name="Nettleton D."/>
            <person name="Nguyen J."/>
            <person name="Penning B.W."/>
            <person name="Ponnala L."/>
            <person name="Schneider K.L."/>
            <person name="Schwartz D.C."/>
            <person name="Sharma A."/>
            <person name="Soderlund C."/>
            <person name="Springer N.M."/>
            <person name="Sun Q."/>
            <person name="Wang H."/>
            <person name="Waterman M."/>
            <person name="Westerman R."/>
            <person name="Wolfgruber T.K."/>
            <person name="Yang L."/>
            <person name="Yu Y."/>
            <person name="Zhang L."/>
            <person name="Zhou S."/>
            <person name="Zhu Q."/>
            <person name="Bennetzen J.L."/>
            <person name="Dawe R.K."/>
            <person name="Jiang J."/>
            <person name="Jiang N."/>
            <person name="Presting G.G."/>
            <person name="Wessler S.R."/>
            <person name="Aluru S."/>
            <person name="Martienssen R.A."/>
            <person name="Clifton S.W."/>
            <person name="McCombie W.R."/>
            <person name="Wing R.A."/>
            <person name="Wilson R.K."/>
        </authorList>
    </citation>
    <scope>NUCLEOTIDE SEQUENCE [LARGE SCALE GENOMIC DNA]</scope>
    <source>
        <strain evidence="7">cv. B73</strain>
    </source>
</reference>
<dbReference type="AlphaFoldDB" id="A0A1D6M2P1"/>
<dbReference type="PROSITE" id="PS51294">
    <property type="entry name" value="HTH_MYB"/>
    <property type="match status" value="2"/>
</dbReference>
<dbReference type="SUPFAM" id="SSF46689">
    <property type="entry name" value="Homeodomain-like"/>
    <property type="match status" value="1"/>
</dbReference>
<dbReference type="GO" id="GO:0006355">
    <property type="term" value="P:regulation of DNA-templated transcription"/>
    <property type="evidence" value="ECO:0000318"/>
    <property type="project" value="GO_Central"/>
</dbReference>
<dbReference type="PROSITE" id="PS50090">
    <property type="entry name" value="MYB_LIKE"/>
    <property type="match status" value="2"/>
</dbReference>
<dbReference type="CDD" id="cd00167">
    <property type="entry name" value="SANT"/>
    <property type="match status" value="2"/>
</dbReference>
<dbReference type="Gene3D" id="1.10.10.60">
    <property type="entry name" value="Homeodomain-like"/>
    <property type="match status" value="2"/>
</dbReference>
<protein>
    <submittedName>
        <fullName evidence="5">Putative MYB DNA-binding domain superfamily protein</fullName>
    </submittedName>
</protein>
<feature type="region of interest" description="Disordered" evidence="2">
    <location>
        <begin position="265"/>
        <end position="291"/>
    </location>
</feature>
<feature type="region of interest" description="Disordered" evidence="2">
    <location>
        <begin position="1"/>
        <end position="24"/>
    </location>
</feature>
<evidence type="ECO:0000313" key="6">
    <source>
        <dbReference type="EnsemblPlants" id="Zm00001eb286270_P001"/>
    </source>
</evidence>
<feature type="domain" description="HTH myb-type" evidence="4">
    <location>
        <begin position="15"/>
        <end position="66"/>
    </location>
</feature>
<accession>A0A1D6M2P1</accession>
<reference evidence="5" key="2">
    <citation type="submission" date="2015-12" db="EMBL/GenBank/DDBJ databases">
        <title>Update maize B73 reference genome by single molecule sequencing technologies.</title>
        <authorList>
            <consortium name="Maize Genome Sequencing Project"/>
            <person name="Ware D."/>
        </authorList>
    </citation>
    <scope>NUCLEOTIDE SEQUENCE</scope>
    <source>
        <tissue evidence="5">Seedling</tissue>
    </source>
</reference>
<sequence>MEGGDGCGVSVAASGSRRVNRPWTPEEDELLRRAVARHGPRKWPELSADIPGRCGKSCRRRWVEHLSPGLEHRAFTPEEDAVIVAAQAKHGNKWATIARMLPGRTDNSIKNRWNFALQQQCRAAAASANTAGCALPLRPATTAPVPLPHLLDLNKKSTAAEASIPFHRLEPEDDEGMGEGDDGSSEVSPPAPLTLTLSLSSGVHGTLASQSTLASAATLASQSTFASAATTAGSAMTMRTNLEQNPWLVPALRLIVSDEVQRKMQEMRQVTAPASRSSADAADGSAANGQD</sequence>
<dbReference type="PaxDb" id="4577-GRMZM2G093647_P01"/>
<dbReference type="InterPro" id="IPR001005">
    <property type="entry name" value="SANT/Myb"/>
</dbReference>
<dbReference type="PANTHER" id="PTHR45614:SF6">
    <property type="entry name" value="MYB DNA-BINDING DOMAIN SUPERFAMILY PROTEIN-RELATED"/>
    <property type="match status" value="1"/>
</dbReference>
<dbReference type="GeneID" id="103630259"/>
<evidence type="ECO:0000259" key="3">
    <source>
        <dbReference type="PROSITE" id="PS50090"/>
    </source>
</evidence>
<dbReference type="InterPro" id="IPR050560">
    <property type="entry name" value="MYB_TF"/>
</dbReference>
<feature type="compositionally biased region" description="Acidic residues" evidence="2">
    <location>
        <begin position="171"/>
        <end position="184"/>
    </location>
</feature>
<dbReference type="Gramene" id="Zm00001eb286270_T001">
    <property type="protein sequence ID" value="Zm00001eb286270_P001"/>
    <property type="gene ID" value="Zm00001eb286270"/>
</dbReference>
<feature type="region of interest" description="Disordered" evidence="2">
    <location>
        <begin position="162"/>
        <end position="196"/>
    </location>
</feature>
<dbReference type="InterPro" id="IPR009057">
    <property type="entry name" value="Homeodomain-like_sf"/>
</dbReference>
<dbReference type="GO" id="GO:0000978">
    <property type="term" value="F:RNA polymerase II cis-regulatory region sequence-specific DNA binding"/>
    <property type="evidence" value="ECO:0000318"/>
    <property type="project" value="GO_Central"/>
</dbReference>
<evidence type="ECO:0000256" key="2">
    <source>
        <dbReference type="SAM" id="MobiDB-lite"/>
    </source>
</evidence>
<dbReference type="SMR" id="A0A1D6M2P1"/>
<dbReference type="OMA" id="EPWMESA"/>
<dbReference type="KEGG" id="zma:103630259"/>
<gene>
    <name evidence="6" type="primary">LOC103630259</name>
    <name evidence="5" type="ORF">ZEAMMB73_Zm00001d037999</name>
</gene>
<keyword evidence="1 5" id="KW-0238">DNA-binding</keyword>
<feature type="compositionally biased region" description="Low complexity" evidence="2">
    <location>
        <begin position="185"/>
        <end position="196"/>
    </location>
</feature>
<dbReference type="GO" id="GO:0005634">
    <property type="term" value="C:nucleus"/>
    <property type="evidence" value="ECO:0000318"/>
    <property type="project" value="GO_Central"/>
</dbReference>
<dbReference type="EMBL" id="CM000782">
    <property type="protein sequence ID" value="AQK85450.1"/>
    <property type="molecule type" value="Genomic_DNA"/>
</dbReference>
<dbReference type="SMART" id="SM00717">
    <property type="entry name" value="SANT"/>
    <property type="match status" value="2"/>
</dbReference>
<dbReference type="EnsemblPlants" id="Zm00001eb286270_T001">
    <property type="protein sequence ID" value="Zm00001eb286270_P001"/>
    <property type="gene ID" value="Zm00001eb286270"/>
</dbReference>
<organism evidence="6 7">
    <name type="scientific">Zea mays</name>
    <name type="common">Maize</name>
    <dbReference type="NCBI Taxonomy" id="4577"/>
    <lineage>
        <taxon>Eukaryota</taxon>
        <taxon>Viridiplantae</taxon>
        <taxon>Streptophyta</taxon>
        <taxon>Embryophyta</taxon>
        <taxon>Tracheophyta</taxon>
        <taxon>Spermatophyta</taxon>
        <taxon>Magnoliopsida</taxon>
        <taxon>Liliopsida</taxon>
        <taxon>Poales</taxon>
        <taxon>Poaceae</taxon>
        <taxon>PACMAD clade</taxon>
        <taxon>Panicoideae</taxon>
        <taxon>Andropogonodae</taxon>
        <taxon>Andropogoneae</taxon>
        <taxon>Tripsacinae</taxon>
        <taxon>Zea</taxon>
    </lineage>
</organism>
<dbReference type="Pfam" id="PF00249">
    <property type="entry name" value="Myb_DNA-binding"/>
    <property type="match status" value="2"/>
</dbReference>
<feature type="compositionally biased region" description="Low complexity" evidence="2">
    <location>
        <begin position="272"/>
        <end position="291"/>
    </location>
</feature>
<feature type="domain" description="Myb-like" evidence="3">
    <location>
        <begin position="67"/>
        <end position="117"/>
    </location>
</feature>
<evidence type="ECO:0000313" key="7">
    <source>
        <dbReference type="Proteomes" id="UP000007305"/>
    </source>
</evidence>
<dbReference type="OrthoDB" id="2143914at2759"/>
<dbReference type="GO" id="GO:0000981">
    <property type="term" value="F:DNA-binding transcription factor activity, RNA polymerase II-specific"/>
    <property type="evidence" value="ECO:0000318"/>
    <property type="project" value="GO_Central"/>
</dbReference>
<dbReference type="Proteomes" id="UP000007305">
    <property type="component" value="Chromosome 6"/>
</dbReference>
<name>A0A1D6M2P1_MAIZE</name>
<feature type="domain" description="HTH myb-type" evidence="4">
    <location>
        <begin position="67"/>
        <end position="121"/>
    </location>
</feature>
<reference evidence="6" key="4">
    <citation type="submission" date="2021-05" db="UniProtKB">
        <authorList>
            <consortium name="EnsemblPlants"/>
        </authorList>
    </citation>
    <scope>IDENTIFICATION</scope>
    <source>
        <strain evidence="6">cv. B73</strain>
    </source>
</reference>
<dbReference type="PANTHER" id="PTHR45614">
    <property type="entry name" value="MYB PROTEIN-RELATED"/>
    <property type="match status" value="1"/>
</dbReference>
<keyword evidence="7" id="KW-1185">Reference proteome</keyword>